<dbReference type="PANTHER" id="PTHR32089">
    <property type="entry name" value="METHYL-ACCEPTING CHEMOTAXIS PROTEIN MCPB"/>
    <property type="match status" value="1"/>
</dbReference>
<proteinExistence type="predicted"/>
<keyword evidence="5" id="KW-1185">Reference proteome</keyword>
<dbReference type="InterPro" id="IPR004089">
    <property type="entry name" value="MCPsignal_dom"/>
</dbReference>
<evidence type="ECO:0000259" key="3">
    <source>
        <dbReference type="PROSITE" id="PS50111"/>
    </source>
</evidence>
<dbReference type="SUPFAM" id="SSF58104">
    <property type="entry name" value="Methyl-accepting chemotaxis protein (MCP) signaling domain"/>
    <property type="match status" value="1"/>
</dbReference>
<keyword evidence="1 2" id="KW-0807">Transducer</keyword>
<dbReference type="GO" id="GO:0016020">
    <property type="term" value="C:membrane"/>
    <property type="evidence" value="ECO:0007669"/>
    <property type="project" value="InterPro"/>
</dbReference>
<protein>
    <submittedName>
        <fullName evidence="4">Methyl-accepting chemotaxis protein</fullName>
    </submittedName>
</protein>
<dbReference type="PANTHER" id="PTHR32089:SF114">
    <property type="entry name" value="METHYL-ACCEPTING CHEMOTAXIS PROTEIN MCPB"/>
    <property type="match status" value="1"/>
</dbReference>
<organism evidence="4 5">
    <name type="scientific">Brevibacillus invocatus</name>
    <dbReference type="NCBI Taxonomy" id="173959"/>
    <lineage>
        <taxon>Bacteria</taxon>
        <taxon>Bacillati</taxon>
        <taxon>Bacillota</taxon>
        <taxon>Bacilli</taxon>
        <taxon>Bacillales</taxon>
        <taxon>Paenibacillaceae</taxon>
        <taxon>Brevibacillus</taxon>
    </lineage>
</organism>
<dbReference type="EMBL" id="RHHR01000112">
    <property type="protein sequence ID" value="RNB62740.1"/>
    <property type="molecule type" value="Genomic_DNA"/>
</dbReference>
<sequence>VADEVRKLAEQSDISARQISSIIHEIQGEASQAVYAMDAVKGEVGMGLSVAVEAGEVFQQIYTSAQVVAGEIQEISAASEQMSASTEEVTASVEEMEKIAKDSANHT</sequence>
<dbReference type="RefSeq" id="WP_245997389.1">
    <property type="nucleotide sequence ID" value="NZ_RHHR01000112.1"/>
</dbReference>
<evidence type="ECO:0000256" key="2">
    <source>
        <dbReference type="PROSITE-ProRule" id="PRU00284"/>
    </source>
</evidence>
<dbReference type="AlphaFoldDB" id="A0A3M8BH27"/>
<evidence type="ECO:0000313" key="5">
    <source>
        <dbReference type="Proteomes" id="UP000282028"/>
    </source>
</evidence>
<feature type="domain" description="Methyl-accepting transducer" evidence="3">
    <location>
        <begin position="1"/>
        <end position="97"/>
    </location>
</feature>
<comment type="caution">
    <text evidence="4">The sequence shown here is derived from an EMBL/GenBank/DDBJ whole genome shotgun (WGS) entry which is preliminary data.</text>
</comment>
<dbReference type="Proteomes" id="UP000282028">
    <property type="component" value="Unassembled WGS sequence"/>
</dbReference>
<reference evidence="4 5" key="1">
    <citation type="submission" date="2018-10" db="EMBL/GenBank/DDBJ databases">
        <title>Phylogenomics of Brevibacillus.</title>
        <authorList>
            <person name="Dunlap C."/>
        </authorList>
    </citation>
    <scope>NUCLEOTIDE SEQUENCE [LARGE SCALE GENOMIC DNA]</scope>
    <source>
        <strain evidence="4 5">JCM 12215</strain>
    </source>
</reference>
<dbReference type="Gene3D" id="1.10.287.950">
    <property type="entry name" value="Methyl-accepting chemotaxis protein"/>
    <property type="match status" value="1"/>
</dbReference>
<name>A0A3M8BH27_9BACL</name>
<dbReference type="GO" id="GO:0007165">
    <property type="term" value="P:signal transduction"/>
    <property type="evidence" value="ECO:0007669"/>
    <property type="project" value="UniProtKB-KW"/>
</dbReference>
<evidence type="ECO:0000313" key="4">
    <source>
        <dbReference type="EMBL" id="RNB62740.1"/>
    </source>
</evidence>
<feature type="non-terminal residue" evidence="4">
    <location>
        <position position="107"/>
    </location>
</feature>
<feature type="non-terminal residue" evidence="4">
    <location>
        <position position="1"/>
    </location>
</feature>
<dbReference type="Pfam" id="PF00015">
    <property type="entry name" value="MCPsignal"/>
    <property type="match status" value="1"/>
</dbReference>
<accession>A0A3M8BH27</accession>
<dbReference type="PROSITE" id="PS50111">
    <property type="entry name" value="CHEMOTAXIS_TRANSDUC_2"/>
    <property type="match status" value="1"/>
</dbReference>
<evidence type="ECO:0000256" key="1">
    <source>
        <dbReference type="ARBA" id="ARBA00023224"/>
    </source>
</evidence>
<gene>
    <name evidence="4" type="ORF">EDM52_24270</name>
</gene>